<dbReference type="EMBL" id="JAPDOD010000014">
    <property type="protein sequence ID" value="MDA0161749.1"/>
    <property type="molecule type" value="Genomic_DNA"/>
</dbReference>
<dbReference type="Proteomes" id="UP001149140">
    <property type="component" value="Unassembled WGS sequence"/>
</dbReference>
<protein>
    <submittedName>
        <fullName evidence="2">ABC transporter substrate-binding protein</fullName>
    </submittedName>
</protein>
<reference evidence="2" key="1">
    <citation type="submission" date="2022-10" db="EMBL/GenBank/DDBJ databases">
        <title>The WGS of Solirubrobacter ginsenosidimutans DSM 21036.</title>
        <authorList>
            <person name="Jiang Z."/>
        </authorList>
    </citation>
    <scope>NUCLEOTIDE SEQUENCE</scope>
    <source>
        <strain evidence="2">DSM 21036</strain>
    </source>
</reference>
<gene>
    <name evidence="2" type="ORF">OM076_15860</name>
</gene>
<organism evidence="2 3">
    <name type="scientific">Solirubrobacter ginsenosidimutans</name>
    <dbReference type="NCBI Taxonomy" id="490573"/>
    <lineage>
        <taxon>Bacteria</taxon>
        <taxon>Bacillati</taxon>
        <taxon>Actinomycetota</taxon>
        <taxon>Thermoleophilia</taxon>
        <taxon>Solirubrobacterales</taxon>
        <taxon>Solirubrobacteraceae</taxon>
        <taxon>Solirubrobacter</taxon>
    </lineage>
</organism>
<dbReference type="PROSITE" id="PS51257">
    <property type="entry name" value="PROKAR_LIPOPROTEIN"/>
    <property type="match status" value="1"/>
</dbReference>
<dbReference type="Gene3D" id="3.40.190.10">
    <property type="entry name" value="Periplasmic binding protein-like II"/>
    <property type="match status" value="1"/>
</dbReference>
<proteinExistence type="predicted"/>
<sequence>MRSPAILLALALALTGCGGIQSTSSFGDVPLVLGDTPGADEAGVFLATARGYDEAEGVTLNVARSGDADFRLVSTPPRGCVVVMAIVRPAKLVLCADEVTLQDERPKVLAVVRALSRGYTQAQLEPDEAVSAMTGQVPGLDRDQLSTELDKVAPTWTAGAPYFGELSAGPGRDPTVVPDARKEN</sequence>
<evidence type="ECO:0000313" key="3">
    <source>
        <dbReference type="Proteomes" id="UP001149140"/>
    </source>
</evidence>
<dbReference type="RefSeq" id="WP_270040965.1">
    <property type="nucleotide sequence ID" value="NZ_JAPDOD010000014.1"/>
</dbReference>
<keyword evidence="3" id="KW-1185">Reference proteome</keyword>
<dbReference type="AlphaFoldDB" id="A0A9X3MSC0"/>
<comment type="caution">
    <text evidence="2">The sequence shown here is derived from an EMBL/GenBank/DDBJ whole genome shotgun (WGS) entry which is preliminary data.</text>
</comment>
<evidence type="ECO:0000313" key="2">
    <source>
        <dbReference type="EMBL" id="MDA0161749.1"/>
    </source>
</evidence>
<name>A0A9X3MSC0_9ACTN</name>
<accession>A0A9X3MSC0</accession>
<feature type="region of interest" description="Disordered" evidence="1">
    <location>
        <begin position="161"/>
        <end position="184"/>
    </location>
</feature>
<evidence type="ECO:0000256" key="1">
    <source>
        <dbReference type="SAM" id="MobiDB-lite"/>
    </source>
</evidence>